<sequence>MNVDPRSQFEALTGAGIQAFRAGRAADARSLFERAVALPPPPGARRPWAMLAQACRQLGDVAAETSALEAALAEDPRAIGALLMMGDRKRIDGDDRAATHFFRAALALAGTGQAAPGLATMIDGARRFLADAGQRFEAHLLAGIDGGQGGRRMADAVDLLLGRTQLYLQQPSMFYFPGLPQRPFYGREEFDWLPRLEAQVPAIRAELEAVLAGGEDGFQPYVERAQGRPAPANSLLDDPSWSAFFLWKNGEPVAANAARCPVTMAALAETPRPMIAKWSPMGLFSVLRPGTHIRPHHGVLNTRLICHLPLIVPPGCGIRVGAETREWREGKTLIFDDSFEHEAWNRGDATRVVLLFEIWRPEITPEEQVALTRIFELIDTYQGLPDAS</sequence>
<keyword evidence="6" id="KW-1185">Reference proteome</keyword>
<comment type="caution">
    <text evidence="5">The sequence shown here is derived from an EMBL/GenBank/DDBJ whole genome shotgun (WGS) entry which is preliminary data.</text>
</comment>
<accession>A0ABV0B835</accession>
<evidence type="ECO:0000256" key="2">
    <source>
        <dbReference type="ARBA" id="ARBA00022964"/>
    </source>
</evidence>
<dbReference type="SUPFAM" id="SSF48452">
    <property type="entry name" value="TPR-like"/>
    <property type="match status" value="1"/>
</dbReference>
<dbReference type="SUPFAM" id="SSF51197">
    <property type="entry name" value="Clavaminate synthase-like"/>
    <property type="match status" value="1"/>
</dbReference>
<evidence type="ECO:0000259" key="4">
    <source>
        <dbReference type="Pfam" id="PF05118"/>
    </source>
</evidence>
<proteinExistence type="inferred from homology"/>
<evidence type="ECO:0000256" key="1">
    <source>
        <dbReference type="ARBA" id="ARBA00007730"/>
    </source>
</evidence>
<dbReference type="Pfam" id="PF05118">
    <property type="entry name" value="Asp_Arg_Hydrox"/>
    <property type="match status" value="1"/>
</dbReference>
<dbReference type="RefSeq" id="WP_346246733.1">
    <property type="nucleotide sequence ID" value="NZ_JBDIZK010000006.1"/>
</dbReference>
<name>A0ABV0B835_9SPHN</name>
<gene>
    <name evidence="5" type="ORF">TPR58_11150</name>
</gene>
<dbReference type="InterPro" id="IPR011990">
    <property type="entry name" value="TPR-like_helical_dom_sf"/>
</dbReference>
<dbReference type="InterPro" id="IPR007803">
    <property type="entry name" value="Asp/Arg/Pro-Hydrxlase"/>
</dbReference>
<dbReference type="Gene3D" id="1.25.40.10">
    <property type="entry name" value="Tetratricopeptide repeat domain"/>
    <property type="match status" value="1"/>
</dbReference>
<organism evidence="5 6">
    <name type="scientific">Sphingomonas rustica</name>
    <dbReference type="NCBI Taxonomy" id="3103142"/>
    <lineage>
        <taxon>Bacteria</taxon>
        <taxon>Pseudomonadati</taxon>
        <taxon>Pseudomonadota</taxon>
        <taxon>Alphaproteobacteria</taxon>
        <taxon>Sphingomonadales</taxon>
        <taxon>Sphingomonadaceae</taxon>
        <taxon>Sphingomonas</taxon>
    </lineage>
</organism>
<dbReference type="Gene3D" id="2.60.120.330">
    <property type="entry name" value="B-lactam Antibiotic, Isopenicillin N Synthase, Chain"/>
    <property type="match status" value="1"/>
</dbReference>
<reference evidence="5 6" key="1">
    <citation type="submission" date="2024-05" db="EMBL/GenBank/DDBJ databases">
        <title>Sphingomonas sp. HF-S3 16S ribosomal RNA gene Genome sequencing and assembly.</title>
        <authorList>
            <person name="Lee H."/>
        </authorList>
    </citation>
    <scope>NUCLEOTIDE SEQUENCE [LARGE SCALE GENOMIC DNA]</scope>
    <source>
        <strain evidence="5 6">HF-S3</strain>
    </source>
</reference>
<evidence type="ECO:0000313" key="6">
    <source>
        <dbReference type="Proteomes" id="UP001427805"/>
    </source>
</evidence>
<dbReference type="PANTHER" id="PTHR46332">
    <property type="entry name" value="ASPARTATE BETA-HYDROXYLASE DOMAIN-CONTAINING PROTEIN 2"/>
    <property type="match status" value="1"/>
</dbReference>
<dbReference type="Proteomes" id="UP001427805">
    <property type="component" value="Unassembled WGS sequence"/>
</dbReference>
<dbReference type="InterPro" id="IPR027443">
    <property type="entry name" value="IPNS-like_sf"/>
</dbReference>
<feature type="domain" description="Aspartyl/asparaginy/proline hydroxylase" evidence="4">
    <location>
        <begin position="197"/>
        <end position="361"/>
    </location>
</feature>
<protein>
    <submittedName>
        <fullName evidence="5">Aspartyl/asparaginyl beta-hydroxylase domain-containing protein</fullName>
    </submittedName>
</protein>
<comment type="similarity">
    <text evidence="1">Belongs to the aspartyl/asparaginyl beta-hydroxylase family.</text>
</comment>
<keyword evidence="3" id="KW-0560">Oxidoreductase</keyword>
<dbReference type="EMBL" id="JBDIZK010000006">
    <property type="protein sequence ID" value="MEN3747725.1"/>
    <property type="molecule type" value="Genomic_DNA"/>
</dbReference>
<dbReference type="InterPro" id="IPR051821">
    <property type="entry name" value="Asp/Asn_beta-hydroxylase"/>
</dbReference>
<dbReference type="PANTHER" id="PTHR46332:SF5">
    <property type="entry name" value="ASPARTATE BETA-HYDROXYLASE DOMAIN CONTAINING 2"/>
    <property type="match status" value="1"/>
</dbReference>
<evidence type="ECO:0000256" key="3">
    <source>
        <dbReference type="ARBA" id="ARBA00023002"/>
    </source>
</evidence>
<evidence type="ECO:0000313" key="5">
    <source>
        <dbReference type="EMBL" id="MEN3747725.1"/>
    </source>
</evidence>
<keyword evidence="2" id="KW-0223">Dioxygenase</keyword>